<dbReference type="NCBIfam" id="TIGR00187">
    <property type="entry name" value="ribE"/>
    <property type="match status" value="1"/>
</dbReference>
<evidence type="ECO:0000256" key="12">
    <source>
        <dbReference type="SAM" id="MobiDB-lite"/>
    </source>
</evidence>
<evidence type="ECO:0000256" key="10">
    <source>
        <dbReference type="NCBIfam" id="TIGR00187"/>
    </source>
</evidence>
<evidence type="ECO:0000259" key="13">
    <source>
        <dbReference type="PROSITE" id="PS51177"/>
    </source>
</evidence>
<dbReference type="PIRSF" id="PIRSF000498">
    <property type="entry name" value="Riboflavin_syn_A"/>
    <property type="match status" value="1"/>
</dbReference>
<organism evidence="14 15">
    <name type="scientific">Streptomyces reniochalinae</name>
    <dbReference type="NCBI Taxonomy" id="2250578"/>
    <lineage>
        <taxon>Bacteria</taxon>
        <taxon>Bacillati</taxon>
        <taxon>Actinomycetota</taxon>
        <taxon>Actinomycetes</taxon>
        <taxon>Kitasatosporales</taxon>
        <taxon>Streptomycetaceae</taxon>
        <taxon>Streptomyces</taxon>
    </lineage>
</organism>
<evidence type="ECO:0000313" key="14">
    <source>
        <dbReference type="EMBL" id="RCG18720.1"/>
    </source>
</evidence>
<keyword evidence="8 14" id="KW-0808">Transferase</keyword>
<keyword evidence="15" id="KW-1185">Reference proteome</keyword>
<evidence type="ECO:0000256" key="5">
    <source>
        <dbReference type="ARBA" id="ARBA00012827"/>
    </source>
</evidence>
<feature type="repeat" description="Lumazine-binding" evidence="11">
    <location>
        <begin position="1"/>
        <end position="96"/>
    </location>
</feature>
<dbReference type="InterPro" id="IPR017938">
    <property type="entry name" value="Riboflavin_synthase-like_b-brl"/>
</dbReference>
<evidence type="ECO:0000256" key="6">
    <source>
        <dbReference type="ARBA" id="ARBA00013950"/>
    </source>
</evidence>
<keyword evidence="9" id="KW-0677">Repeat</keyword>
<feature type="domain" description="Lumazine-binding" evidence="13">
    <location>
        <begin position="97"/>
        <end position="193"/>
    </location>
</feature>
<comment type="function">
    <text evidence="2">Catalyzes the dismutation of two molecules of 6,7-dimethyl-8-ribityllumazine, resulting in the formation of riboflavin and 5-amino-6-(D-ribitylamino)uracil.</text>
</comment>
<evidence type="ECO:0000256" key="1">
    <source>
        <dbReference type="ARBA" id="ARBA00000968"/>
    </source>
</evidence>
<evidence type="ECO:0000256" key="3">
    <source>
        <dbReference type="ARBA" id="ARBA00004887"/>
    </source>
</evidence>
<name>A0A367ENE6_9ACTN</name>
<evidence type="ECO:0000256" key="11">
    <source>
        <dbReference type="PROSITE-ProRule" id="PRU00524"/>
    </source>
</evidence>
<evidence type="ECO:0000256" key="8">
    <source>
        <dbReference type="ARBA" id="ARBA00022679"/>
    </source>
</evidence>
<evidence type="ECO:0000256" key="7">
    <source>
        <dbReference type="ARBA" id="ARBA00022619"/>
    </source>
</evidence>
<gene>
    <name evidence="14" type="ORF">DQ392_12385</name>
</gene>
<feature type="region of interest" description="Disordered" evidence="12">
    <location>
        <begin position="195"/>
        <end position="218"/>
    </location>
</feature>
<dbReference type="OrthoDB" id="9788537at2"/>
<dbReference type="InterPro" id="IPR026017">
    <property type="entry name" value="Lumazine-bd_dom"/>
</dbReference>
<comment type="catalytic activity">
    <reaction evidence="1">
        <text>2 6,7-dimethyl-8-(1-D-ribityl)lumazine + H(+) = 5-amino-6-(D-ribitylamino)uracil + riboflavin</text>
        <dbReference type="Rhea" id="RHEA:20772"/>
        <dbReference type="ChEBI" id="CHEBI:15378"/>
        <dbReference type="ChEBI" id="CHEBI:15934"/>
        <dbReference type="ChEBI" id="CHEBI:57986"/>
        <dbReference type="ChEBI" id="CHEBI:58201"/>
        <dbReference type="EC" id="2.5.1.9"/>
    </reaction>
</comment>
<sequence length="218" mass="22717">MFTGIVEELGEVVAVEDRGEAARLRLRGPRVTADAGHGDSIAVNGVCLTVVETSNGVFTADVMAETLHRSGLGALKAGSPVNLERPMALGGRLDGHLVQGHVDGRGTITARNDKDSGTEITVALPDGLGRYVVEKGSITVDGISLTVVEAGEAHFTVSLIPTTLALTTLGTKQPGDPVNLEVDVLAKYVERLMGAAPTGRETPDGRETLSRGEREGAR</sequence>
<dbReference type="PROSITE" id="PS51177">
    <property type="entry name" value="LUMAZINE_BIND"/>
    <property type="match status" value="2"/>
</dbReference>
<accession>A0A367ENE6</accession>
<protein>
    <recommendedName>
        <fullName evidence="6 10">Riboflavin synthase</fullName>
        <ecNumber evidence="5 10">2.5.1.9</ecNumber>
    </recommendedName>
</protein>
<keyword evidence="7" id="KW-0686">Riboflavin biosynthesis</keyword>
<feature type="compositionally biased region" description="Basic and acidic residues" evidence="12">
    <location>
        <begin position="201"/>
        <end position="218"/>
    </location>
</feature>
<dbReference type="InterPro" id="IPR001783">
    <property type="entry name" value="Lumazine-bd"/>
</dbReference>
<evidence type="ECO:0000256" key="9">
    <source>
        <dbReference type="ARBA" id="ARBA00022737"/>
    </source>
</evidence>
<comment type="caution">
    <text evidence="14">The sequence shown here is derived from an EMBL/GenBank/DDBJ whole genome shotgun (WGS) entry which is preliminary data.</text>
</comment>
<comment type="subunit">
    <text evidence="4">Homotrimer.</text>
</comment>
<dbReference type="GO" id="GO:0004746">
    <property type="term" value="F:riboflavin synthase activity"/>
    <property type="evidence" value="ECO:0007669"/>
    <property type="project" value="UniProtKB-UniRule"/>
</dbReference>
<evidence type="ECO:0000256" key="4">
    <source>
        <dbReference type="ARBA" id="ARBA00011233"/>
    </source>
</evidence>
<dbReference type="SUPFAM" id="SSF63380">
    <property type="entry name" value="Riboflavin synthase domain-like"/>
    <property type="match status" value="2"/>
</dbReference>
<dbReference type="Proteomes" id="UP000253507">
    <property type="component" value="Unassembled WGS sequence"/>
</dbReference>
<dbReference type="PANTHER" id="PTHR21098">
    <property type="entry name" value="RIBOFLAVIN SYNTHASE ALPHA CHAIN"/>
    <property type="match status" value="1"/>
</dbReference>
<dbReference type="EC" id="2.5.1.9" evidence="5 10"/>
<comment type="pathway">
    <text evidence="3">Cofactor biosynthesis; riboflavin biosynthesis; riboflavin from 2-hydroxy-3-oxobutyl phosphate and 5-amino-6-(D-ribitylamino)uracil: step 2/2.</text>
</comment>
<dbReference type="InterPro" id="IPR023366">
    <property type="entry name" value="ATP_synth_asu-like_sf"/>
</dbReference>
<feature type="repeat" description="Lumazine-binding" evidence="11">
    <location>
        <begin position="97"/>
        <end position="193"/>
    </location>
</feature>
<evidence type="ECO:0000313" key="15">
    <source>
        <dbReference type="Proteomes" id="UP000253507"/>
    </source>
</evidence>
<dbReference type="CDD" id="cd00402">
    <property type="entry name" value="Riboflavin_synthase_like"/>
    <property type="match status" value="1"/>
</dbReference>
<dbReference type="GO" id="GO:0009231">
    <property type="term" value="P:riboflavin biosynthetic process"/>
    <property type="evidence" value="ECO:0007669"/>
    <property type="project" value="UniProtKB-KW"/>
</dbReference>
<dbReference type="NCBIfam" id="NF006767">
    <property type="entry name" value="PRK09289.1"/>
    <property type="match status" value="1"/>
</dbReference>
<dbReference type="FunFam" id="2.40.30.20:FF:000003">
    <property type="entry name" value="Riboflavin synthase, alpha subunit"/>
    <property type="match status" value="1"/>
</dbReference>
<reference evidence="14 15" key="1">
    <citation type="submission" date="2018-06" db="EMBL/GenBank/DDBJ databases">
        <title>Streptomyces reniochalinae sp. nov. and Streptomyces diacarnus sp. nov. from marine sponges.</title>
        <authorList>
            <person name="Li L."/>
        </authorList>
    </citation>
    <scope>NUCLEOTIDE SEQUENCE [LARGE SCALE GENOMIC DNA]</scope>
    <source>
        <strain evidence="14 15">LHW50302</strain>
    </source>
</reference>
<dbReference type="Gene3D" id="2.40.30.20">
    <property type="match status" value="2"/>
</dbReference>
<dbReference type="FunFam" id="2.40.30.20:FF:000004">
    <property type="entry name" value="Riboflavin synthase, alpha subunit"/>
    <property type="match status" value="1"/>
</dbReference>
<dbReference type="PANTHER" id="PTHR21098:SF12">
    <property type="entry name" value="RIBOFLAVIN SYNTHASE"/>
    <property type="match status" value="1"/>
</dbReference>
<feature type="domain" description="Lumazine-binding" evidence="13">
    <location>
        <begin position="1"/>
        <end position="96"/>
    </location>
</feature>
<evidence type="ECO:0000256" key="2">
    <source>
        <dbReference type="ARBA" id="ARBA00002803"/>
    </source>
</evidence>
<dbReference type="RefSeq" id="WP_114015627.1">
    <property type="nucleotide sequence ID" value="NZ_QOIM01000032.1"/>
</dbReference>
<dbReference type="AlphaFoldDB" id="A0A367ENE6"/>
<proteinExistence type="predicted"/>
<dbReference type="Pfam" id="PF00677">
    <property type="entry name" value="Lum_binding"/>
    <property type="match status" value="2"/>
</dbReference>
<dbReference type="EMBL" id="QOIM01000032">
    <property type="protein sequence ID" value="RCG18720.1"/>
    <property type="molecule type" value="Genomic_DNA"/>
</dbReference>